<keyword evidence="1" id="KW-0472">Membrane</keyword>
<dbReference type="EMBL" id="CP003060">
    <property type="protein sequence ID" value="AEP31758.1"/>
    <property type="molecule type" value="Genomic_DNA"/>
</dbReference>
<organism evidence="2 3">
    <name type="scientific">Glaciecola nitratireducens (strain JCM 12485 / KCTC 12276 / FR1064)</name>
    <dbReference type="NCBI Taxonomy" id="1085623"/>
    <lineage>
        <taxon>Bacteria</taxon>
        <taxon>Pseudomonadati</taxon>
        <taxon>Pseudomonadota</taxon>
        <taxon>Gammaproteobacteria</taxon>
        <taxon>Alteromonadales</taxon>
        <taxon>Alteromonadaceae</taxon>
        <taxon>Brumicola</taxon>
    </lineage>
</organism>
<dbReference type="Proteomes" id="UP000009282">
    <property type="component" value="Chromosome"/>
</dbReference>
<feature type="transmembrane region" description="Helical" evidence="1">
    <location>
        <begin position="67"/>
        <end position="86"/>
    </location>
</feature>
<keyword evidence="1" id="KW-1133">Transmembrane helix</keyword>
<dbReference type="STRING" id="1085623.GNIT_3664"/>
<keyword evidence="1" id="KW-0812">Transmembrane</keyword>
<reference evidence="2 3" key="1">
    <citation type="journal article" date="2011" name="J. Bacteriol.">
        <title>Complete genome sequence of seawater bacterium Glaciecola nitratireducens FR1064T.</title>
        <authorList>
            <person name="Bian F."/>
            <person name="Qin Q.L."/>
            <person name="Xie B.B."/>
            <person name="Shu Y.L."/>
            <person name="Zhang X.Y."/>
            <person name="Yu Y."/>
            <person name="Chen B."/>
            <person name="Chen X.L."/>
            <person name="Zhou B.C."/>
            <person name="Zhang Y.Z."/>
        </authorList>
    </citation>
    <scope>NUCLEOTIDE SEQUENCE [LARGE SCALE GENOMIC DNA]</scope>
    <source>
        <strain evidence="3">JCM 12485 / KCTC 12276 / FR1064</strain>
    </source>
</reference>
<evidence type="ECO:0000313" key="2">
    <source>
        <dbReference type="EMBL" id="AEP31758.1"/>
    </source>
</evidence>
<dbReference type="AlphaFoldDB" id="G4QNF4"/>
<name>G4QNF4_GLANF</name>
<accession>G4QNF4</accession>
<feature type="transmembrane region" description="Helical" evidence="1">
    <location>
        <begin position="7"/>
        <end position="31"/>
    </location>
</feature>
<dbReference type="HOGENOM" id="CLU_2464669_0_0_6"/>
<keyword evidence="3" id="KW-1185">Reference proteome</keyword>
<feature type="transmembrane region" description="Helical" evidence="1">
    <location>
        <begin position="37"/>
        <end position="55"/>
    </location>
</feature>
<evidence type="ECO:0000256" key="1">
    <source>
        <dbReference type="SAM" id="Phobius"/>
    </source>
</evidence>
<dbReference type="KEGG" id="gni:GNIT_3664"/>
<protein>
    <submittedName>
        <fullName evidence="2">Uncharacterized protein</fullName>
    </submittedName>
</protein>
<sequence length="88" mass="9548">MELAANVILIILIGIGAALFFVGSLIVVVTAFGHKQYAYGVLSLLFFPLSIAYCVQYREKGAYASKFLISGVLLVAVSYGLATLFYKF</sequence>
<proteinExistence type="predicted"/>
<dbReference type="RefSeq" id="WP_014110629.1">
    <property type="nucleotide sequence ID" value="NC_016041.1"/>
</dbReference>
<gene>
    <name evidence="2" type="ordered locus">GNIT_3664</name>
</gene>
<evidence type="ECO:0000313" key="3">
    <source>
        <dbReference type="Proteomes" id="UP000009282"/>
    </source>
</evidence>